<proteinExistence type="inferred from homology"/>
<reference evidence="7 8" key="1">
    <citation type="journal article" date="2015" name="Nature">
        <title>rRNA introns, odd ribosomes, and small enigmatic genomes across a large radiation of phyla.</title>
        <authorList>
            <person name="Brown C.T."/>
            <person name="Hug L.A."/>
            <person name="Thomas B.C."/>
            <person name="Sharon I."/>
            <person name="Castelle C.J."/>
            <person name="Singh A."/>
            <person name="Wilkins M.J."/>
            <person name="Williams K.H."/>
            <person name="Banfield J.F."/>
        </authorList>
    </citation>
    <scope>NUCLEOTIDE SEQUENCE [LARGE SCALE GENOMIC DNA]</scope>
</reference>
<evidence type="ECO:0000313" key="7">
    <source>
        <dbReference type="EMBL" id="KKQ50160.1"/>
    </source>
</evidence>
<dbReference type="InterPro" id="IPR012340">
    <property type="entry name" value="NA-bd_OB-fold"/>
</dbReference>
<name>A0A0G0IGQ0_9BACT</name>
<dbReference type="PROSITE" id="PS50832">
    <property type="entry name" value="S1_IF1_TYPE"/>
    <property type="match status" value="1"/>
</dbReference>
<sequence>MKEAQVKGTVTEVLPDQLFRVKLEDGRVIVCYLAGKLKMHHIRCLAGDTVSLVLSPDGNKGRITYRG</sequence>
<dbReference type="AlphaFoldDB" id="A0A0G0IGQ0"/>
<dbReference type="GO" id="GO:0003723">
    <property type="term" value="F:RNA binding"/>
    <property type="evidence" value="ECO:0007669"/>
    <property type="project" value="InterPro"/>
</dbReference>
<dbReference type="GO" id="GO:0005829">
    <property type="term" value="C:cytosol"/>
    <property type="evidence" value="ECO:0007669"/>
    <property type="project" value="TreeGrafter"/>
</dbReference>
<evidence type="ECO:0000256" key="5">
    <source>
        <dbReference type="PROSITE-ProRule" id="PRU00181"/>
    </source>
</evidence>
<evidence type="ECO:0000256" key="4">
    <source>
        <dbReference type="NCBIfam" id="TIGR00008"/>
    </source>
</evidence>
<dbReference type="SUPFAM" id="SSF50249">
    <property type="entry name" value="Nucleic acid-binding proteins"/>
    <property type="match status" value="1"/>
</dbReference>
<dbReference type="GO" id="GO:0043022">
    <property type="term" value="F:ribosome binding"/>
    <property type="evidence" value="ECO:0007669"/>
    <property type="project" value="TreeGrafter"/>
</dbReference>
<evidence type="ECO:0000259" key="6">
    <source>
        <dbReference type="PROSITE" id="PS50832"/>
    </source>
</evidence>
<evidence type="ECO:0000313" key="8">
    <source>
        <dbReference type="Proteomes" id="UP000034231"/>
    </source>
</evidence>
<keyword evidence="2 5" id="KW-0396">Initiation factor</keyword>
<dbReference type="PANTHER" id="PTHR33370">
    <property type="entry name" value="TRANSLATION INITIATION FACTOR IF-1, CHLOROPLASTIC"/>
    <property type="match status" value="1"/>
</dbReference>
<comment type="caution">
    <text evidence="7">The sequence shown here is derived from an EMBL/GenBank/DDBJ whole genome shotgun (WGS) entry which is preliminary data.</text>
</comment>
<evidence type="ECO:0000256" key="2">
    <source>
        <dbReference type="ARBA" id="ARBA00022540"/>
    </source>
</evidence>
<keyword evidence="3 5" id="KW-0648">Protein biosynthesis</keyword>
<dbReference type="InterPro" id="IPR004368">
    <property type="entry name" value="TIF_IF1"/>
</dbReference>
<evidence type="ECO:0000256" key="1">
    <source>
        <dbReference type="ARBA" id="ARBA00010939"/>
    </source>
</evidence>
<evidence type="ECO:0000256" key="3">
    <source>
        <dbReference type="ARBA" id="ARBA00022917"/>
    </source>
</evidence>
<dbReference type="Pfam" id="PF01176">
    <property type="entry name" value="eIF-1a"/>
    <property type="match status" value="1"/>
</dbReference>
<comment type="similarity">
    <text evidence="1">Belongs to the IF-1 family.</text>
</comment>
<feature type="domain" description="S1-like" evidence="6">
    <location>
        <begin position="1"/>
        <end position="67"/>
    </location>
</feature>
<dbReference type="EMBL" id="LBTX01000008">
    <property type="protein sequence ID" value="KKQ50160.1"/>
    <property type="molecule type" value="Genomic_DNA"/>
</dbReference>
<protein>
    <recommendedName>
        <fullName evidence="4">Translation initiation factor IF-1</fullName>
    </recommendedName>
</protein>
<dbReference type="Gene3D" id="2.40.50.140">
    <property type="entry name" value="Nucleic acid-binding proteins"/>
    <property type="match status" value="1"/>
</dbReference>
<dbReference type="PANTHER" id="PTHR33370:SF1">
    <property type="entry name" value="TRANSLATION INITIATION FACTOR IF-1, CHLOROPLASTIC"/>
    <property type="match status" value="1"/>
</dbReference>
<gene>
    <name evidence="7" type="ORF">US68_C0008G0045</name>
</gene>
<organism evidence="7 8">
    <name type="scientific">Candidatus Shapirobacteria bacterium GW2011_GWE1_38_10</name>
    <dbReference type="NCBI Taxonomy" id="1618488"/>
    <lineage>
        <taxon>Bacteria</taxon>
        <taxon>Candidatus Shapironibacteriota</taxon>
    </lineage>
</organism>
<accession>A0A0G0IGQ0</accession>
<dbReference type="Proteomes" id="UP000034231">
    <property type="component" value="Unassembled WGS sequence"/>
</dbReference>
<dbReference type="GO" id="GO:0003743">
    <property type="term" value="F:translation initiation factor activity"/>
    <property type="evidence" value="ECO:0007669"/>
    <property type="project" value="UniProtKB-UniRule"/>
</dbReference>
<dbReference type="NCBIfam" id="TIGR00008">
    <property type="entry name" value="infA"/>
    <property type="match status" value="1"/>
</dbReference>
<dbReference type="InterPro" id="IPR006196">
    <property type="entry name" value="RNA-binding_domain_S1_IF1"/>
</dbReference>